<dbReference type="PROSITE" id="PS00108">
    <property type="entry name" value="PROTEIN_KINASE_ST"/>
    <property type="match status" value="1"/>
</dbReference>
<reference evidence="9" key="1">
    <citation type="submission" date="2025-08" db="UniProtKB">
        <authorList>
            <consortium name="Ensembl"/>
        </authorList>
    </citation>
    <scope>IDENTIFICATION</scope>
</reference>
<dbReference type="CDD" id="cd14131">
    <property type="entry name" value="PKc_Mps1"/>
    <property type="match status" value="1"/>
</dbReference>
<evidence type="ECO:0000256" key="7">
    <source>
        <dbReference type="SAM" id="MobiDB-lite"/>
    </source>
</evidence>
<protein>
    <submittedName>
        <fullName evidence="9">Ttk protein kinase</fullName>
    </submittedName>
</protein>
<evidence type="ECO:0000256" key="5">
    <source>
        <dbReference type="ARBA" id="ARBA00022840"/>
    </source>
</evidence>
<dbReference type="Gene3D" id="1.10.510.10">
    <property type="entry name" value="Transferase(Phosphotransferase) domain 1"/>
    <property type="match status" value="1"/>
</dbReference>
<evidence type="ECO:0000256" key="6">
    <source>
        <dbReference type="PROSITE-ProRule" id="PRU10141"/>
    </source>
</evidence>
<feature type="compositionally biased region" description="Basic and acidic residues" evidence="7">
    <location>
        <begin position="515"/>
        <end position="539"/>
    </location>
</feature>
<dbReference type="Gene3D" id="1.25.40.10">
    <property type="entry name" value="Tetratricopeptide repeat domain"/>
    <property type="match status" value="2"/>
</dbReference>
<evidence type="ECO:0000313" key="10">
    <source>
        <dbReference type="Proteomes" id="UP000694701"/>
    </source>
</evidence>
<dbReference type="GO" id="GO:0034501">
    <property type="term" value="P:protein localization to kinetochore"/>
    <property type="evidence" value="ECO:0007669"/>
    <property type="project" value="TreeGrafter"/>
</dbReference>
<evidence type="ECO:0000259" key="8">
    <source>
        <dbReference type="PROSITE" id="PS50011"/>
    </source>
</evidence>
<dbReference type="GO" id="GO:0098813">
    <property type="term" value="P:nuclear chromosome segregation"/>
    <property type="evidence" value="ECO:0007669"/>
    <property type="project" value="UniProtKB-ARBA"/>
</dbReference>
<dbReference type="FunFam" id="1.10.510.10:FF:000224">
    <property type="entry name" value="serine/threonine-protein kinase mph1 isoform X1"/>
    <property type="match status" value="1"/>
</dbReference>
<dbReference type="Ensembl" id="ENSCCRT00020082150.1">
    <property type="protein sequence ID" value="ENSCCRP00020074890.1"/>
    <property type="gene ID" value="ENSCCRG00020034884.1"/>
</dbReference>
<feature type="binding site" evidence="6">
    <location>
        <position position="688"/>
    </location>
    <ligand>
        <name>ATP</name>
        <dbReference type="ChEBI" id="CHEBI:30616"/>
    </ligand>
</feature>
<feature type="region of interest" description="Disordered" evidence="7">
    <location>
        <begin position="497"/>
        <end position="539"/>
    </location>
</feature>
<feature type="compositionally biased region" description="Polar residues" evidence="7">
    <location>
        <begin position="282"/>
        <end position="297"/>
    </location>
</feature>
<dbReference type="InterPro" id="IPR000719">
    <property type="entry name" value="Prot_kinase_dom"/>
</dbReference>
<dbReference type="PROSITE" id="PS50011">
    <property type="entry name" value="PROTEIN_KINASE_DOM"/>
    <property type="match status" value="1"/>
</dbReference>
<dbReference type="InterPro" id="IPR011990">
    <property type="entry name" value="TPR-like_helical_dom_sf"/>
</dbReference>
<feature type="compositionally biased region" description="Low complexity" evidence="7">
    <location>
        <begin position="560"/>
        <end position="569"/>
    </location>
</feature>
<dbReference type="GO" id="GO:0000776">
    <property type="term" value="C:kinetochore"/>
    <property type="evidence" value="ECO:0007669"/>
    <property type="project" value="TreeGrafter"/>
</dbReference>
<dbReference type="GO" id="GO:0004712">
    <property type="term" value="F:protein serine/threonine/tyrosine kinase activity"/>
    <property type="evidence" value="ECO:0007669"/>
    <property type="project" value="TreeGrafter"/>
</dbReference>
<name>A0A8C2I762_CYPCA</name>
<dbReference type="InterPro" id="IPR017441">
    <property type="entry name" value="Protein_kinase_ATP_BS"/>
</dbReference>
<dbReference type="GO" id="GO:0005634">
    <property type="term" value="C:nucleus"/>
    <property type="evidence" value="ECO:0007669"/>
    <property type="project" value="TreeGrafter"/>
</dbReference>
<dbReference type="GO" id="GO:0033316">
    <property type="term" value="P:meiotic spindle assembly checkpoint signaling"/>
    <property type="evidence" value="ECO:0007669"/>
    <property type="project" value="TreeGrafter"/>
</dbReference>
<evidence type="ECO:0000313" key="9">
    <source>
        <dbReference type="Ensembl" id="ENSCCRP00020074890.1"/>
    </source>
</evidence>
<dbReference type="Gene3D" id="3.30.200.20">
    <property type="entry name" value="Phosphorylase Kinase, domain 1"/>
    <property type="match status" value="1"/>
</dbReference>
<dbReference type="Proteomes" id="UP000694701">
    <property type="component" value="Unplaced"/>
</dbReference>
<dbReference type="InterPro" id="IPR027084">
    <property type="entry name" value="Mps1_cat"/>
</dbReference>
<feature type="region of interest" description="Disordered" evidence="7">
    <location>
        <begin position="176"/>
        <end position="309"/>
    </location>
</feature>
<feature type="compositionally biased region" description="Basic and acidic residues" evidence="7">
    <location>
        <begin position="179"/>
        <end position="207"/>
    </location>
</feature>
<dbReference type="PANTHER" id="PTHR22974:SF21">
    <property type="entry name" value="DUAL SPECIFICITY PROTEIN KINASE TTK"/>
    <property type="match status" value="1"/>
</dbReference>
<dbReference type="SMART" id="SM00220">
    <property type="entry name" value="S_TKc"/>
    <property type="match status" value="1"/>
</dbReference>
<dbReference type="PANTHER" id="PTHR22974">
    <property type="entry name" value="MIXED LINEAGE PROTEIN KINASE"/>
    <property type="match status" value="1"/>
</dbReference>
<evidence type="ECO:0000256" key="2">
    <source>
        <dbReference type="ARBA" id="ARBA00022679"/>
    </source>
</evidence>
<dbReference type="PROSITE" id="PS00107">
    <property type="entry name" value="PROTEIN_KINASE_ATP"/>
    <property type="match status" value="1"/>
</dbReference>
<feature type="domain" description="Protein kinase" evidence="8">
    <location>
        <begin position="660"/>
        <end position="923"/>
    </location>
</feature>
<keyword evidence="2" id="KW-0808">Transferase</keyword>
<dbReference type="InterPro" id="IPR011009">
    <property type="entry name" value="Kinase-like_dom_sf"/>
</dbReference>
<dbReference type="InterPro" id="IPR008271">
    <property type="entry name" value="Ser/Thr_kinase_AS"/>
</dbReference>
<dbReference type="SUPFAM" id="SSF56112">
    <property type="entry name" value="Protein kinase-like (PK-like)"/>
    <property type="match status" value="1"/>
</dbReference>
<accession>A0A8C2I762</accession>
<evidence type="ECO:0000256" key="3">
    <source>
        <dbReference type="ARBA" id="ARBA00022741"/>
    </source>
</evidence>
<evidence type="ECO:0000256" key="4">
    <source>
        <dbReference type="ARBA" id="ARBA00022777"/>
    </source>
</evidence>
<organism evidence="9 10">
    <name type="scientific">Cyprinus carpio</name>
    <name type="common">Common carp</name>
    <dbReference type="NCBI Taxonomy" id="7962"/>
    <lineage>
        <taxon>Eukaryota</taxon>
        <taxon>Metazoa</taxon>
        <taxon>Chordata</taxon>
        <taxon>Craniata</taxon>
        <taxon>Vertebrata</taxon>
        <taxon>Euteleostomi</taxon>
        <taxon>Actinopterygii</taxon>
        <taxon>Neopterygii</taxon>
        <taxon>Teleostei</taxon>
        <taxon>Ostariophysi</taxon>
        <taxon>Cypriniformes</taxon>
        <taxon>Cyprinidae</taxon>
        <taxon>Cyprininae</taxon>
        <taxon>Cyprinus</taxon>
    </lineage>
</organism>
<keyword evidence="5 6" id="KW-0067">ATP-binding</keyword>
<dbReference type="GO" id="GO:0005524">
    <property type="term" value="F:ATP binding"/>
    <property type="evidence" value="ECO:0007669"/>
    <property type="project" value="UniProtKB-UniRule"/>
</dbReference>
<evidence type="ECO:0000256" key="1">
    <source>
        <dbReference type="ARBA" id="ARBA00022527"/>
    </source>
</evidence>
<dbReference type="Pfam" id="PF00069">
    <property type="entry name" value="Pkinase"/>
    <property type="match status" value="1"/>
</dbReference>
<dbReference type="FunFam" id="1.25.40.10:FF:000101">
    <property type="entry name" value="Dual specificity protein kinase TTK"/>
    <property type="match status" value="2"/>
</dbReference>
<dbReference type="GO" id="GO:0007094">
    <property type="term" value="P:mitotic spindle assembly checkpoint signaling"/>
    <property type="evidence" value="ECO:0007669"/>
    <property type="project" value="TreeGrafter"/>
</dbReference>
<keyword evidence="1" id="KW-0723">Serine/threonine-protein kinase</keyword>
<dbReference type="GO" id="GO:0004674">
    <property type="term" value="F:protein serine/threonine kinase activity"/>
    <property type="evidence" value="ECO:0007669"/>
    <property type="project" value="UniProtKB-KW"/>
</dbReference>
<keyword evidence="4" id="KW-0418">Kinase</keyword>
<dbReference type="AlphaFoldDB" id="A0A8C2I762"/>
<keyword evidence="3 6" id="KW-0547">Nucleotide-binding</keyword>
<sequence>MDEEESTERQMQIAMLCQRLAKMKKLYTDDDTDYINKAISSNSPDTCRTLLTSLERKGNPQTDPGLLTKLIDGYTRVFSSMPLGKYGQSESYAKMLVRFAELKAIQDVNDAQASFDIARSHCKDFAFVHIAYAQFELLQGNIKKCTSILQKAFEMNAKPRRVLEAAVRNLNAGKGQLLSHEDKENLTVSAHDDAHESVRSGSRRSDGACDPQSSSTFHLGSDQKFSPPENMNMPVWRAGSQQRRTATAERVPMVPLSIPENESSDWDGAQRPEAPAAHGSGFSRQTSGSNIRSTLPMCSSKKGTPDGDSYSLLNLKPPVISPDHLRGNTEEGDTITALLRRAERRETTRTEETTDIQQLISTNSPESCQIFLKNLEKRGDPGSDAAFLSKLLDCYSKVFARFPLAKHCKTESYARMLVRYAELKGIEDPEDAPDHFSIARSHSKAFAFVHIAHAQFELSQGNSRKSNLILQKALSSNARPVELLRTAIRNLNSGKTHLLPAEHEDNAAENVEPLSNRKEEETPAKAPEEQQKPLARETSSEWKIPALINRHASPEDHKAPAVPVSSSSSLHALRTPAPPRTHPSLSCQTPNYKDPNANSFVTPVVKQRPVVVSVPSTAQKMGHAPLPCTPQSRVSCVLQLSQTPTSAFSNESITIKGKQFFIFKMIGRGGSSKVYQVFDQKKHVYALKYVNLEEADAQAVESYKNEIEHLNHLQQYSDQIIKLYDYEITSSYIYMLMECGHLDLNTWLRNRKSVNPLDRKCYWRNMLEAVHTIHKHGIVHSDLKPANFVIVDASLKLIDFGIANRIQPDVTSIMKDSQVGTLNYMPPEAIKDTSSNGKPGSKISAKGDVWSLGCILYCMTYGKTPFQNITNQISKIHAIIDPSHEIDFPHIPEKDLLDVLKRCLVRNPRERISISELLDHPYLQLQPQPEPAEACAGDLKRILNELAALQSPNSIARAASNLARMCNSGRKLDVSECVKTSSQTLWK</sequence>
<proteinExistence type="predicted"/>
<dbReference type="FunFam" id="3.30.200.20:FF:000131">
    <property type="entry name" value="Dual specificity protein kinase TTK"/>
    <property type="match status" value="1"/>
</dbReference>
<feature type="region of interest" description="Disordered" evidence="7">
    <location>
        <begin position="552"/>
        <end position="584"/>
    </location>
</feature>